<evidence type="ECO:0000313" key="2">
    <source>
        <dbReference type="Proteomes" id="UP000293865"/>
    </source>
</evidence>
<sequence length="145" mass="15214">MTGLTRGIELERASHRVVDGSVEGEMLAALGRTVGAELAPATIMVDGATRFEVEGADAAGTVFVQFVANQGEFKSAHRNRVSANLFKLAWLKGSLFPDARIMLCVSGTAAQAFTQTGWATIAARDLGIDVVVYGNAAITPLFAGE</sequence>
<dbReference type="EMBL" id="SDPN01000034">
    <property type="protein sequence ID" value="RXZ68001.1"/>
    <property type="molecule type" value="Genomic_DNA"/>
</dbReference>
<gene>
    <name evidence="1" type="ORF">ESP51_15205</name>
</gene>
<protein>
    <submittedName>
        <fullName evidence="1">Uncharacterized protein</fullName>
    </submittedName>
</protein>
<organism evidence="1 2">
    <name type="scientific">Agromyces albus</name>
    <dbReference type="NCBI Taxonomy" id="205332"/>
    <lineage>
        <taxon>Bacteria</taxon>
        <taxon>Bacillati</taxon>
        <taxon>Actinomycetota</taxon>
        <taxon>Actinomycetes</taxon>
        <taxon>Micrococcales</taxon>
        <taxon>Microbacteriaceae</taxon>
        <taxon>Agromyces</taxon>
    </lineage>
</organism>
<proteinExistence type="predicted"/>
<dbReference type="AlphaFoldDB" id="A0A4Q2KWU4"/>
<comment type="caution">
    <text evidence="1">The sequence shown here is derived from an EMBL/GenBank/DDBJ whole genome shotgun (WGS) entry which is preliminary data.</text>
</comment>
<accession>A0A4Q2KWU4</accession>
<keyword evidence="2" id="KW-1185">Reference proteome</keyword>
<name>A0A4Q2KWU4_9MICO</name>
<reference evidence="1 2" key="1">
    <citation type="submission" date="2019-01" db="EMBL/GenBank/DDBJ databases">
        <title>Agromyces.</title>
        <authorList>
            <person name="Li J."/>
        </authorList>
    </citation>
    <scope>NUCLEOTIDE SEQUENCE [LARGE SCALE GENOMIC DNA]</scope>
    <source>
        <strain evidence="1 2">DSM 15934</strain>
    </source>
</reference>
<dbReference type="Proteomes" id="UP000293865">
    <property type="component" value="Unassembled WGS sequence"/>
</dbReference>
<evidence type="ECO:0000313" key="1">
    <source>
        <dbReference type="EMBL" id="RXZ68001.1"/>
    </source>
</evidence>
<dbReference type="OrthoDB" id="7062541at2"/>
<dbReference type="RefSeq" id="WP_129521739.1">
    <property type="nucleotide sequence ID" value="NZ_SDPN01000034.1"/>
</dbReference>